<keyword evidence="2" id="KW-0808">Transferase</keyword>
<gene>
    <name evidence="2" type="ORF">C1645_609035</name>
</gene>
<dbReference type="InterPro" id="IPR000719">
    <property type="entry name" value="Prot_kinase_dom"/>
</dbReference>
<comment type="caution">
    <text evidence="2">The sequence shown here is derived from an EMBL/GenBank/DDBJ whole genome shotgun (WGS) entry which is preliminary data.</text>
</comment>
<dbReference type="GO" id="GO:0005524">
    <property type="term" value="F:ATP binding"/>
    <property type="evidence" value="ECO:0007669"/>
    <property type="project" value="InterPro"/>
</dbReference>
<dbReference type="AlphaFoldDB" id="A0A397TFK6"/>
<proteinExistence type="predicted"/>
<dbReference type="InterPro" id="IPR011009">
    <property type="entry name" value="Kinase-like_dom_sf"/>
</dbReference>
<keyword evidence="3" id="KW-1185">Reference proteome</keyword>
<name>A0A397TFK6_9GLOM</name>
<dbReference type="InterPro" id="IPR001245">
    <property type="entry name" value="Ser-Thr/Tyr_kinase_cat_dom"/>
</dbReference>
<reference evidence="2 3" key="1">
    <citation type="submission" date="2018-06" db="EMBL/GenBank/DDBJ databases">
        <title>Comparative genomics reveals the genomic features of Rhizophagus irregularis, R. cerebriforme, R. diaphanum and Gigaspora rosea, and their symbiotic lifestyle signature.</title>
        <authorList>
            <person name="Morin E."/>
            <person name="San Clemente H."/>
            <person name="Chen E.C.H."/>
            <person name="De La Providencia I."/>
            <person name="Hainaut M."/>
            <person name="Kuo A."/>
            <person name="Kohler A."/>
            <person name="Murat C."/>
            <person name="Tang N."/>
            <person name="Roy S."/>
            <person name="Loubradou J."/>
            <person name="Henrissat B."/>
            <person name="Grigoriev I.V."/>
            <person name="Corradi N."/>
            <person name="Roux C."/>
            <person name="Martin F.M."/>
        </authorList>
    </citation>
    <scope>NUCLEOTIDE SEQUENCE [LARGE SCALE GENOMIC DNA]</scope>
    <source>
        <strain evidence="2 3">DAOM 227022</strain>
    </source>
</reference>
<dbReference type="Pfam" id="PF08238">
    <property type="entry name" value="Sel1"/>
    <property type="match status" value="5"/>
</dbReference>
<dbReference type="SMART" id="SM00671">
    <property type="entry name" value="SEL1"/>
    <property type="match status" value="5"/>
</dbReference>
<accession>A0A397TFK6</accession>
<dbReference type="Gene3D" id="1.10.510.10">
    <property type="entry name" value="Transferase(Phosphotransferase) domain 1"/>
    <property type="match status" value="1"/>
</dbReference>
<keyword evidence="2" id="KW-0418">Kinase</keyword>
<dbReference type="Proteomes" id="UP000265703">
    <property type="component" value="Unassembled WGS sequence"/>
</dbReference>
<dbReference type="EMBL" id="QKYT01000099">
    <property type="protein sequence ID" value="RIA93654.1"/>
    <property type="molecule type" value="Genomic_DNA"/>
</dbReference>
<evidence type="ECO:0000313" key="3">
    <source>
        <dbReference type="Proteomes" id="UP000265703"/>
    </source>
</evidence>
<organism evidence="2 3">
    <name type="scientific">Glomus cerebriforme</name>
    <dbReference type="NCBI Taxonomy" id="658196"/>
    <lineage>
        <taxon>Eukaryota</taxon>
        <taxon>Fungi</taxon>
        <taxon>Fungi incertae sedis</taxon>
        <taxon>Mucoromycota</taxon>
        <taxon>Glomeromycotina</taxon>
        <taxon>Glomeromycetes</taxon>
        <taxon>Glomerales</taxon>
        <taxon>Glomeraceae</taxon>
        <taxon>Glomus</taxon>
    </lineage>
</organism>
<dbReference type="PANTHER" id="PTHR44329">
    <property type="entry name" value="SERINE/THREONINE-PROTEIN KINASE TNNI3K-RELATED"/>
    <property type="match status" value="1"/>
</dbReference>
<dbReference type="STRING" id="658196.A0A397TFK6"/>
<dbReference type="OrthoDB" id="2384430at2759"/>
<evidence type="ECO:0000259" key="1">
    <source>
        <dbReference type="PROSITE" id="PS50011"/>
    </source>
</evidence>
<dbReference type="SUPFAM" id="SSF81901">
    <property type="entry name" value="HCP-like"/>
    <property type="match status" value="2"/>
</dbReference>
<dbReference type="InterPro" id="IPR011990">
    <property type="entry name" value="TPR-like_helical_dom_sf"/>
</dbReference>
<dbReference type="InterPro" id="IPR051681">
    <property type="entry name" value="Ser/Thr_Kinases-Pseudokinases"/>
</dbReference>
<dbReference type="PRINTS" id="PR00109">
    <property type="entry name" value="TYRKINASE"/>
</dbReference>
<dbReference type="SUPFAM" id="SSF56112">
    <property type="entry name" value="Protein kinase-like (PK-like)"/>
    <property type="match status" value="1"/>
</dbReference>
<dbReference type="GO" id="GO:0004674">
    <property type="term" value="F:protein serine/threonine kinase activity"/>
    <property type="evidence" value="ECO:0007669"/>
    <property type="project" value="TreeGrafter"/>
</dbReference>
<dbReference type="PROSITE" id="PS50011">
    <property type="entry name" value="PROTEIN_KINASE_DOM"/>
    <property type="match status" value="1"/>
</dbReference>
<dbReference type="Gene3D" id="1.25.40.10">
    <property type="entry name" value="Tetratricopeptide repeat domain"/>
    <property type="match status" value="2"/>
</dbReference>
<sequence>MVMEFADGGSLRTYLKNYFNTFTWNDKVNLAYQLADAVSCLHDEGVVHNDLHSDNILINQYKIKISDFGLSKRIKESSSNDVIIGVIPYIDPIAFRGSEYTLNEKSDVYSVGVLLWEICSGQPPFYGRSHDDNLMTQIRDGFREADIPDIPMKYIHLYSACWDGDPNRRPHIERVVKTLIALIPENEQKHNLSTGIDDCPDLDDTDDNCDNCSTVLYNCPDEGLWNLEIEAERLSISDIISNLITLFINIKNEGKPCNQRHPILENYLSLYNITFEEVYKWLNDNTTTDPNYLFFVGYLNFSGIGTTSDPDTAFKYFKEALSQRFRPHPTAQYYLGICYEYGIGTKEDKRVALHTYNQASRNGHAIASYYMGNIFGVNKDYNKAFQCYDLSAKGGFTFGINMLGYCYSKGIGTFVDQKEAFYLYLRAANMNNMVAQYNVAVCFDDGIGIDKNPKESKEWYKKSADNGYDKARKTMDELLGKEIGKFNLFTDFN</sequence>
<dbReference type="Pfam" id="PF07714">
    <property type="entry name" value="PK_Tyr_Ser-Thr"/>
    <property type="match status" value="1"/>
</dbReference>
<protein>
    <submittedName>
        <fullName evidence="2">Kinase-like domain-containing protein</fullName>
    </submittedName>
</protein>
<feature type="domain" description="Protein kinase" evidence="1">
    <location>
        <begin position="1"/>
        <end position="183"/>
    </location>
</feature>
<evidence type="ECO:0000313" key="2">
    <source>
        <dbReference type="EMBL" id="RIA93654.1"/>
    </source>
</evidence>
<dbReference type="InterPro" id="IPR006597">
    <property type="entry name" value="Sel1-like"/>
</dbReference>